<evidence type="ECO:0000313" key="2">
    <source>
        <dbReference type="Ensembl" id="ENSEBUP00000018117.1"/>
    </source>
</evidence>
<dbReference type="PANTHER" id="PTHR22444:SF1">
    <property type="entry name" value="GLUTAMATE-RICH PROTEIN 1"/>
    <property type="match status" value="1"/>
</dbReference>
<dbReference type="Ensembl" id="ENSEBUT00000018693.1">
    <property type="protein sequence ID" value="ENSEBUP00000018117.1"/>
    <property type="gene ID" value="ENSEBUG00000011297.1"/>
</dbReference>
<protein>
    <submittedName>
        <fullName evidence="2">Uncharacterized protein</fullName>
    </submittedName>
</protein>
<dbReference type="PANTHER" id="PTHR22444">
    <property type="entry name" value="GLUTAMATE-RICH PROTEIN 1"/>
    <property type="match status" value="1"/>
</dbReference>
<reference evidence="2" key="1">
    <citation type="submission" date="2025-08" db="UniProtKB">
        <authorList>
            <consortium name="Ensembl"/>
        </authorList>
    </citation>
    <scope>IDENTIFICATION</scope>
</reference>
<proteinExistence type="predicted"/>
<organism evidence="2 3">
    <name type="scientific">Eptatretus burgeri</name>
    <name type="common">Inshore hagfish</name>
    <dbReference type="NCBI Taxonomy" id="7764"/>
    <lineage>
        <taxon>Eukaryota</taxon>
        <taxon>Metazoa</taxon>
        <taxon>Chordata</taxon>
        <taxon>Craniata</taxon>
        <taxon>Vertebrata</taxon>
        <taxon>Cyclostomata</taxon>
        <taxon>Myxini</taxon>
        <taxon>Myxiniformes</taxon>
        <taxon>Myxinidae</taxon>
        <taxon>Eptatretinae</taxon>
        <taxon>Eptatretus</taxon>
    </lineage>
</organism>
<evidence type="ECO:0000313" key="3">
    <source>
        <dbReference type="Proteomes" id="UP000694388"/>
    </source>
</evidence>
<dbReference type="AlphaFoldDB" id="A0A8C4QQV8"/>
<feature type="region of interest" description="Disordered" evidence="1">
    <location>
        <begin position="71"/>
        <end position="94"/>
    </location>
</feature>
<feature type="compositionally biased region" description="Basic residues" evidence="1">
    <location>
        <begin position="146"/>
        <end position="159"/>
    </location>
</feature>
<feature type="region of interest" description="Disordered" evidence="1">
    <location>
        <begin position="127"/>
        <end position="213"/>
    </location>
</feature>
<feature type="compositionally biased region" description="Basic and acidic residues" evidence="1">
    <location>
        <begin position="188"/>
        <end position="199"/>
    </location>
</feature>
<dbReference type="InterPro" id="IPR026719">
    <property type="entry name" value="ERICH1"/>
</dbReference>
<reference evidence="2" key="2">
    <citation type="submission" date="2025-09" db="UniProtKB">
        <authorList>
            <consortium name="Ensembl"/>
        </authorList>
    </citation>
    <scope>IDENTIFICATION</scope>
</reference>
<keyword evidence="3" id="KW-1185">Reference proteome</keyword>
<evidence type="ECO:0000256" key="1">
    <source>
        <dbReference type="SAM" id="MobiDB-lite"/>
    </source>
</evidence>
<feature type="compositionally biased region" description="Basic residues" evidence="1">
    <location>
        <begin position="201"/>
        <end position="213"/>
    </location>
</feature>
<dbReference type="Proteomes" id="UP000694388">
    <property type="component" value="Unplaced"/>
</dbReference>
<name>A0A8C4QQV8_EPTBU</name>
<accession>A0A8C4QQV8</accession>
<sequence length="449" mass="50816">MSQRKGKRLFRSRDERWRVFVQKALSRLGRDRCQVTANTAMSGVPQLGKHAQGAKDNVVQQRMDQLTVPPMERQEESPLQSPVKGAQNQGATNMNMPRQKVYFVEGPPPGYQAAECTSCPKLDGATSGGEECGAISGGEEDDGHVPIKKHRNRQRKRKRCASEHSASQVKPTPKLKRDLCANGSSESDDTRASAHDPKLTKNQRRKLKKRRHRDRLRASLTCAEQNKDTVQCVPALRERERSNMVEGSGDDLNSSTLSTEHTSASEMFLELLDFLQATWEIYSRDGVSIISHLCTDCHIVIMIHIPLLFHLEVVMCLYRTVESPSRFELGIQNVLSFVHLWYGFARLHCFIACTFLALYGEGKRECAEMEQQWKVLKPLLEALESGSLNLADLSLLARLKALVKLGDMHAKENALEMFQQESCLPDGQTRMIETLIRYWFEEILALHVE</sequence>